<evidence type="ECO:0000256" key="4">
    <source>
        <dbReference type="ARBA" id="ARBA00022527"/>
    </source>
</evidence>
<evidence type="ECO:0000256" key="14">
    <source>
        <dbReference type="PROSITE-ProRule" id="PRU10141"/>
    </source>
</evidence>
<keyword evidence="8 18" id="KW-0418">Kinase</keyword>
<keyword evidence="7 14" id="KW-0547">Nucleotide-binding</keyword>
<dbReference type="PROSITE" id="PS00108">
    <property type="entry name" value="PROTEIN_KINASE_ST"/>
    <property type="match status" value="1"/>
</dbReference>
<dbReference type="RefSeq" id="XP_013412032.1">
    <property type="nucleotide sequence ID" value="XM_013556578.1"/>
</dbReference>
<comment type="catalytic activity">
    <reaction evidence="13">
        <text>L-seryl-[protein] + ATP = O-phospho-L-seryl-[protein] + ADP + H(+)</text>
        <dbReference type="Rhea" id="RHEA:17989"/>
        <dbReference type="Rhea" id="RHEA-COMP:9863"/>
        <dbReference type="Rhea" id="RHEA-COMP:11604"/>
        <dbReference type="ChEBI" id="CHEBI:15378"/>
        <dbReference type="ChEBI" id="CHEBI:29999"/>
        <dbReference type="ChEBI" id="CHEBI:30616"/>
        <dbReference type="ChEBI" id="CHEBI:83421"/>
        <dbReference type="ChEBI" id="CHEBI:456216"/>
        <dbReference type="EC" id="2.7.11.1"/>
    </reaction>
</comment>
<feature type="compositionally biased region" description="Low complexity" evidence="15">
    <location>
        <begin position="417"/>
        <end position="433"/>
    </location>
</feature>
<dbReference type="SUPFAM" id="SSF56112">
    <property type="entry name" value="Protein kinase-like (PK-like)"/>
    <property type="match status" value="1"/>
</dbReference>
<evidence type="ECO:0000259" key="16">
    <source>
        <dbReference type="PROSITE" id="PS50011"/>
    </source>
</evidence>
<evidence type="ECO:0000256" key="1">
    <source>
        <dbReference type="ARBA" id="ARBA00001946"/>
    </source>
</evidence>
<dbReference type="STRING" id="7574.A0A1S3JNV4"/>
<dbReference type="InterPro" id="IPR050205">
    <property type="entry name" value="CDPK_Ser/Thr_kinases"/>
</dbReference>
<dbReference type="EC" id="2.7.11.1" evidence="3"/>
<dbReference type="GO" id="GO:0005524">
    <property type="term" value="F:ATP binding"/>
    <property type="evidence" value="ECO:0007669"/>
    <property type="project" value="UniProtKB-UniRule"/>
</dbReference>
<keyword evidence="17" id="KW-1185">Reference proteome</keyword>
<dbReference type="FunFam" id="3.30.200.20:FF:000093">
    <property type="entry name" value="Putative map kinase-interacting serine/threonine-protein kinase 1"/>
    <property type="match status" value="1"/>
</dbReference>
<keyword evidence="10" id="KW-0460">Magnesium</keyword>
<dbReference type="GO" id="GO:0046872">
    <property type="term" value="F:metal ion binding"/>
    <property type="evidence" value="ECO:0007669"/>
    <property type="project" value="UniProtKB-KW"/>
</dbReference>
<evidence type="ECO:0000256" key="3">
    <source>
        <dbReference type="ARBA" id="ARBA00012513"/>
    </source>
</evidence>
<dbReference type="InterPro" id="IPR008271">
    <property type="entry name" value="Ser/Thr_kinase_AS"/>
</dbReference>
<keyword evidence="11" id="KW-0810">Translation regulation</keyword>
<evidence type="ECO:0000256" key="9">
    <source>
        <dbReference type="ARBA" id="ARBA00022840"/>
    </source>
</evidence>
<evidence type="ECO:0000256" key="10">
    <source>
        <dbReference type="ARBA" id="ARBA00022842"/>
    </source>
</evidence>
<evidence type="ECO:0000256" key="13">
    <source>
        <dbReference type="ARBA" id="ARBA00048679"/>
    </source>
</evidence>
<reference evidence="18" key="1">
    <citation type="submission" date="2025-08" db="UniProtKB">
        <authorList>
            <consortium name="RefSeq"/>
        </authorList>
    </citation>
    <scope>IDENTIFICATION</scope>
    <source>
        <tissue evidence="18">Gonads</tissue>
    </source>
</reference>
<protein>
    <recommendedName>
        <fullName evidence="3">non-specific serine/threonine protein kinase</fullName>
        <ecNumber evidence="3">2.7.11.1</ecNumber>
    </recommendedName>
</protein>
<dbReference type="InterPro" id="IPR017441">
    <property type="entry name" value="Protein_kinase_ATP_BS"/>
</dbReference>
<keyword evidence="9 14" id="KW-0067">ATP-binding</keyword>
<dbReference type="PROSITE" id="PS50011">
    <property type="entry name" value="PROTEIN_KINASE_DOM"/>
    <property type="match status" value="1"/>
</dbReference>
<dbReference type="GO" id="GO:0004674">
    <property type="term" value="F:protein serine/threonine kinase activity"/>
    <property type="evidence" value="ECO:0007669"/>
    <property type="project" value="UniProtKB-KW"/>
</dbReference>
<evidence type="ECO:0000256" key="7">
    <source>
        <dbReference type="ARBA" id="ARBA00022741"/>
    </source>
</evidence>
<evidence type="ECO:0000256" key="8">
    <source>
        <dbReference type="ARBA" id="ARBA00022777"/>
    </source>
</evidence>
<evidence type="ECO:0000256" key="6">
    <source>
        <dbReference type="ARBA" id="ARBA00022723"/>
    </source>
</evidence>
<evidence type="ECO:0000256" key="15">
    <source>
        <dbReference type="SAM" id="MobiDB-lite"/>
    </source>
</evidence>
<dbReference type="GeneID" id="106174856"/>
<dbReference type="AlphaFoldDB" id="A0A1S3JNV4"/>
<feature type="domain" description="Protein kinase" evidence="16">
    <location>
        <begin position="77"/>
        <end position="362"/>
    </location>
</feature>
<evidence type="ECO:0000256" key="12">
    <source>
        <dbReference type="ARBA" id="ARBA00047899"/>
    </source>
</evidence>
<gene>
    <name evidence="18" type="primary">LOC106174856</name>
</gene>
<evidence type="ECO:0000313" key="18">
    <source>
        <dbReference type="RefSeq" id="XP_013412032.1"/>
    </source>
</evidence>
<comment type="similarity">
    <text evidence="2">Belongs to the protein kinase superfamily. CAMK Ser/Thr protein kinase family.</text>
</comment>
<proteinExistence type="inferred from homology"/>
<dbReference type="GO" id="GO:0006417">
    <property type="term" value="P:regulation of translation"/>
    <property type="evidence" value="ECO:0007669"/>
    <property type="project" value="UniProtKB-KW"/>
</dbReference>
<dbReference type="OrthoDB" id="5794026at2759"/>
<evidence type="ECO:0000313" key="17">
    <source>
        <dbReference type="Proteomes" id="UP000085678"/>
    </source>
</evidence>
<dbReference type="Pfam" id="PF00069">
    <property type="entry name" value="Pkinase"/>
    <property type="match status" value="1"/>
</dbReference>
<name>A0A1S3JNV4_LINAN</name>
<evidence type="ECO:0000256" key="11">
    <source>
        <dbReference type="ARBA" id="ARBA00022845"/>
    </source>
</evidence>
<dbReference type="Gene3D" id="3.30.200.20">
    <property type="entry name" value="Phosphorylase Kinase, domain 1"/>
    <property type="match status" value="1"/>
</dbReference>
<comment type="catalytic activity">
    <reaction evidence="12">
        <text>L-threonyl-[protein] + ATP = O-phospho-L-threonyl-[protein] + ADP + H(+)</text>
        <dbReference type="Rhea" id="RHEA:46608"/>
        <dbReference type="Rhea" id="RHEA-COMP:11060"/>
        <dbReference type="Rhea" id="RHEA-COMP:11605"/>
        <dbReference type="ChEBI" id="CHEBI:15378"/>
        <dbReference type="ChEBI" id="CHEBI:30013"/>
        <dbReference type="ChEBI" id="CHEBI:30616"/>
        <dbReference type="ChEBI" id="CHEBI:61977"/>
        <dbReference type="ChEBI" id="CHEBI:456216"/>
        <dbReference type="EC" id="2.7.11.1"/>
    </reaction>
</comment>
<dbReference type="KEGG" id="lak:106174856"/>
<keyword evidence="6" id="KW-0479">Metal-binding</keyword>
<dbReference type="Gene3D" id="1.10.510.10">
    <property type="entry name" value="Transferase(Phosphotransferase) domain 1"/>
    <property type="match status" value="1"/>
</dbReference>
<dbReference type="InterPro" id="IPR000719">
    <property type="entry name" value="Prot_kinase_dom"/>
</dbReference>
<sequence length="526" mass="59208">MADVAGRQVINKAQIGETRTRSCASPQPPNSLMLDKTNNNVSPTEGGRLSNATNRQKRNRKRRTENIPIRRFEDIYYPTGEVLGEGAYATVTSYEHHLTHKEYAVKVIDKKLGKPRHKVFKEIEIFHHCQGHENILQLIEYFEEEEMFYLVFEKMEGGTLLENIERRGYLTEQEASEVVRDIAKALDFLHKKGIAHRDLKPENILCEKEGEVVPIRICDFDLGSGIKVDGEFSPVTTPELQTPVGSAEYMAPEVVDTWVSDEATPYDKRCDLWSLGIITYIMLCGYPPFYGSCGTDCGWERGEACQACQDMLFKRIQDSVYDFPENEWSNVSEAAKDLIRHLLVRDPFSRYTAAQVLEHPWLIKEQRQVPLETPKVLTRNNSTKNLEAFAESAVSFNRLMLQHMAISETKPPTFYCGSSRENSTSSNSTSTGEPQRAMFQIGEEDEDENLSSDSGSVFGSIELTDSKCKKSLSEEKVVPKLKSGLSPPGTSKLALRRAMQHTQLGSISDPANTSVNTVKTIEVSQG</sequence>
<comment type="cofactor">
    <cofactor evidence="1">
        <name>Mg(2+)</name>
        <dbReference type="ChEBI" id="CHEBI:18420"/>
    </cofactor>
</comment>
<dbReference type="InParanoid" id="A0A1S3JNV4"/>
<organism evidence="17 18">
    <name type="scientific">Lingula anatina</name>
    <name type="common">Brachiopod</name>
    <name type="synonym">Lingula unguis</name>
    <dbReference type="NCBI Taxonomy" id="7574"/>
    <lineage>
        <taxon>Eukaryota</taxon>
        <taxon>Metazoa</taxon>
        <taxon>Spiralia</taxon>
        <taxon>Lophotrochozoa</taxon>
        <taxon>Brachiopoda</taxon>
        <taxon>Linguliformea</taxon>
        <taxon>Lingulata</taxon>
        <taxon>Lingulida</taxon>
        <taxon>Linguloidea</taxon>
        <taxon>Lingulidae</taxon>
        <taxon>Lingula</taxon>
    </lineage>
</organism>
<dbReference type="PANTHER" id="PTHR24349">
    <property type="entry name" value="SERINE/THREONINE-PROTEIN KINASE"/>
    <property type="match status" value="1"/>
</dbReference>
<dbReference type="PROSITE" id="PS00107">
    <property type="entry name" value="PROTEIN_KINASE_ATP"/>
    <property type="match status" value="1"/>
</dbReference>
<keyword evidence="4" id="KW-0723">Serine/threonine-protein kinase</keyword>
<dbReference type="SMART" id="SM00220">
    <property type="entry name" value="S_TKc"/>
    <property type="match status" value="1"/>
</dbReference>
<keyword evidence="5" id="KW-0808">Transferase</keyword>
<feature type="region of interest" description="Disordered" evidence="15">
    <location>
        <begin position="16"/>
        <end position="65"/>
    </location>
</feature>
<dbReference type="InterPro" id="IPR011009">
    <property type="entry name" value="Kinase-like_dom_sf"/>
</dbReference>
<evidence type="ECO:0000256" key="2">
    <source>
        <dbReference type="ARBA" id="ARBA00006692"/>
    </source>
</evidence>
<feature type="region of interest" description="Disordered" evidence="15">
    <location>
        <begin position="412"/>
        <end position="435"/>
    </location>
</feature>
<accession>A0A1S3JNV4</accession>
<dbReference type="Proteomes" id="UP000085678">
    <property type="component" value="Unplaced"/>
</dbReference>
<evidence type="ECO:0000256" key="5">
    <source>
        <dbReference type="ARBA" id="ARBA00022679"/>
    </source>
</evidence>
<feature type="binding site" evidence="14">
    <location>
        <position position="106"/>
    </location>
    <ligand>
        <name>ATP</name>
        <dbReference type="ChEBI" id="CHEBI:30616"/>
    </ligand>
</feature>
<dbReference type="FunFam" id="1.10.510.10:FF:000119">
    <property type="entry name" value="Putative map kinase-interacting serine/threonine-protein kinase 1"/>
    <property type="match status" value="1"/>
</dbReference>